<feature type="region of interest" description="Disordered" evidence="2">
    <location>
        <begin position="18"/>
        <end position="78"/>
    </location>
</feature>
<dbReference type="AlphaFoldDB" id="A0A6V0ADG8"/>
<evidence type="ECO:0000259" key="3">
    <source>
        <dbReference type="PROSITE" id="PS50913"/>
    </source>
</evidence>
<evidence type="ECO:0000256" key="1">
    <source>
        <dbReference type="SAM" id="Coils"/>
    </source>
</evidence>
<feature type="compositionally biased region" description="Acidic residues" evidence="2">
    <location>
        <begin position="29"/>
        <end position="64"/>
    </location>
</feature>
<feature type="compositionally biased region" description="Basic and acidic residues" evidence="2">
    <location>
        <begin position="330"/>
        <end position="341"/>
    </location>
</feature>
<feature type="coiled-coil region" evidence="1">
    <location>
        <begin position="890"/>
        <end position="924"/>
    </location>
</feature>
<evidence type="ECO:0000313" key="4">
    <source>
        <dbReference type="EMBL" id="CAE0721351.1"/>
    </source>
</evidence>
<dbReference type="EMBL" id="HBIX01019987">
    <property type="protein sequence ID" value="CAE0721351.1"/>
    <property type="molecule type" value="Transcribed_RNA"/>
</dbReference>
<feature type="compositionally biased region" description="Polar residues" evidence="2">
    <location>
        <begin position="450"/>
        <end position="463"/>
    </location>
</feature>
<feature type="compositionally biased region" description="Low complexity" evidence="2">
    <location>
        <begin position="142"/>
        <end position="155"/>
    </location>
</feature>
<organism evidence="4">
    <name type="scientific">Pseudo-nitzschia australis</name>
    <dbReference type="NCBI Taxonomy" id="44445"/>
    <lineage>
        <taxon>Eukaryota</taxon>
        <taxon>Sar</taxon>
        <taxon>Stramenopiles</taxon>
        <taxon>Ochrophyta</taxon>
        <taxon>Bacillariophyta</taxon>
        <taxon>Bacillariophyceae</taxon>
        <taxon>Bacillariophycidae</taxon>
        <taxon>Bacillariales</taxon>
        <taxon>Bacillariaceae</taxon>
        <taxon>Pseudo-nitzschia</taxon>
    </lineage>
</organism>
<dbReference type="EMBL" id="HBIX01019988">
    <property type="protein sequence ID" value="CAE0721352.1"/>
    <property type="molecule type" value="Transcribed_RNA"/>
</dbReference>
<name>A0A6V0ADG8_9STRA</name>
<feature type="compositionally biased region" description="Polar residues" evidence="2">
    <location>
        <begin position="205"/>
        <end position="214"/>
    </location>
</feature>
<protein>
    <recommendedName>
        <fullName evidence="3">GRIP domain-containing protein</fullName>
    </recommendedName>
</protein>
<feature type="region of interest" description="Disordered" evidence="2">
    <location>
        <begin position="114"/>
        <end position="158"/>
    </location>
</feature>
<keyword evidence="1" id="KW-0175">Coiled coil</keyword>
<feature type="region of interest" description="Disordered" evidence="2">
    <location>
        <begin position="197"/>
        <end position="257"/>
    </location>
</feature>
<evidence type="ECO:0000256" key="2">
    <source>
        <dbReference type="SAM" id="MobiDB-lite"/>
    </source>
</evidence>
<evidence type="ECO:0000313" key="5">
    <source>
        <dbReference type="EMBL" id="CAE0721352.1"/>
    </source>
</evidence>
<feature type="region of interest" description="Disordered" evidence="2">
    <location>
        <begin position="327"/>
        <end position="512"/>
    </location>
</feature>
<feature type="coiled-coil region" evidence="1">
    <location>
        <begin position="523"/>
        <end position="575"/>
    </location>
</feature>
<sequence>MWSNLAKGLGASDINATLEKIGNAVAPREDEDDDYDEDDEYYDDEDDQYYADGDDDGDGDDEDNGNGNGDGDGDENANVNVEEMIKKVASNVTPFRLAGMLTRALDDRHAEIGNRDGDEIEDESGHNSCENEKINTEKLYPNNNNNNNNNEENSNTKNLDRVLFPREMSRQTDGIVPQGDKNNDAGNDDSRIEVFAKETGDDGVTNPNSKTTSVEIGPLGNSLLQSKDTNNFQRMESSSDDPAAANEEPSKDTEKNIINTSVEIAIKSQKADEEKAEHILLIPEKTATERKLLSEIRTKTDAADTKGIDNNDSIAIEKYVATDEIPIVSKPKEKENNKQEQEDSSQSFTPILPVSDSKEQEEKFVPKNEDTNVAVNMPTAGTSKATVMKKGASRFPKEKDRPKIVVDDSDSEFKTWESDFNAHSNDDNERRKLNTSASIKKPENTKENNDINSSIGNVSVTTKESAEKPSGVIDEMILPPSPQNHEIPLDIAQGKNGLPLRNDEECPKSQTQVHIEDNLPRANEDTEQKLSDAKFDHEELKLRLELANQEIEALQKQAQRDKEKAESEKEDLVSQFHSKEIRLLQATSEENQNQTLLLQQEHSAKIQHLEHLLGKERRQSQDEQAEYKKLLRESYATVDHTESQLKATLIKHENDMVEAKKQEERALRKLDDRMAQTMAVLDERDEEISRLKKSIRNMESKVSEHKEGEEEAEEELEELHNENDSLRVSVAKLELDKKQFKEQIEALKSGSEELSRLQMELTMLTEERGRERTKNQATLDSALVSRAQIESERDNAFSQLKDSKQQLAAALGDLEIAHSDNTRMMTANENLQSALEVFQDERLAEMQINDEQRRESEEAIKSANAISTNALRQIHETEMYEIQKASDNAVKNVMQEMELVQGTKEKLKSENHQMRRSLDEAIHRLQTTQEDVIDRNVMKNILVDWCTLNDKNKRHQVLEIMANLLHFSEEEKERVHLTSKSLDSVRAKVVGALAVPLPPSKADVEHLEGSNVHEKWVNFLLAETDDT</sequence>
<feature type="compositionally biased region" description="Basic and acidic residues" evidence="2">
    <location>
        <begin position="356"/>
        <end position="370"/>
    </location>
</feature>
<feature type="domain" description="GRIP" evidence="3">
    <location>
        <begin position="928"/>
        <end position="978"/>
    </location>
</feature>
<feature type="coiled-coil region" evidence="1">
    <location>
        <begin position="613"/>
        <end position="806"/>
    </location>
</feature>
<proteinExistence type="predicted"/>
<evidence type="ECO:0000313" key="7">
    <source>
        <dbReference type="EMBL" id="CAE0721354.1"/>
    </source>
</evidence>
<feature type="compositionally biased region" description="Polar residues" evidence="2">
    <location>
        <begin position="371"/>
        <end position="385"/>
    </location>
</feature>
<reference evidence="4" key="1">
    <citation type="submission" date="2021-01" db="EMBL/GenBank/DDBJ databases">
        <authorList>
            <person name="Corre E."/>
            <person name="Pelletier E."/>
            <person name="Niang G."/>
            <person name="Scheremetjew M."/>
            <person name="Finn R."/>
            <person name="Kale V."/>
            <person name="Holt S."/>
            <person name="Cochrane G."/>
            <person name="Meng A."/>
            <person name="Brown T."/>
            <person name="Cohen L."/>
        </authorList>
    </citation>
    <scope>NUCLEOTIDE SEQUENCE</scope>
    <source>
        <strain evidence="4">10249 10 AB</strain>
    </source>
</reference>
<dbReference type="EMBL" id="HBIX01019990">
    <property type="protein sequence ID" value="CAE0721354.1"/>
    <property type="molecule type" value="Transcribed_RNA"/>
</dbReference>
<dbReference type="InterPro" id="IPR000237">
    <property type="entry name" value="GRIP_dom"/>
</dbReference>
<gene>
    <name evidence="4" type="ORF">PAUS00366_LOCUS14106</name>
    <name evidence="5" type="ORF">PAUS00366_LOCUS14107</name>
    <name evidence="6" type="ORF">PAUS00366_LOCUS14108</name>
    <name evidence="7" type="ORF">PAUS00366_LOCUS14109</name>
</gene>
<dbReference type="PROSITE" id="PS50913">
    <property type="entry name" value="GRIP"/>
    <property type="match status" value="1"/>
</dbReference>
<feature type="compositionally biased region" description="Basic and acidic residues" evidence="2">
    <location>
        <begin position="114"/>
        <end position="136"/>
    </location>
</feature>
<feature type="compositionally biased region" description="Polar residues" evidence="2">
    <location>
        <begin position="222"/>
        <end position="236"/>
    </location>
</feature>
<feature type="compositionally biased region" description="Basic and acidic residues" evidence="2">
    <location>
        <begin position="440"/>
        <end position="449"/>
    </location>
</feature>
<evidence type="ECO:0000313" key="6">
    <source>
        <dbReference type="EMBL" id="CAE0721353.1"/>
    </source>
</evidence>
<accession>A0A6V0ADG8</accession>
<feature type="compositionally biased region" description="Basic and acidic residues" evidence="2">
    <location>
        <begin position="395"/>
        <end position="417"/>
    </location>
</feature>
<dbReference type="EMBL" id="HBIX01019989">
    <property type="protein sequence ID" value="CAE0721353.1"/>
    <property type="molecule type" value="Transcribed_RNA"/>
</dbReference>